<evidence type="ECO:0000313" key="3">
    <source>
        <dbReference type="Proteomes" id="UP000663829"/>
    </source>
</evidence>
<name>A0A815ZE29_9BILA</name>
<accession>A0A815ZE29</accession>
<feature type="non-terminal residue" evidence="1">
    <location>
        <position position="1"/>
    </location>
</feature>
<reference evidence="1" key="1">
    <citation type="submission" date="2021-02" db="EMBL/GenBank/DDBJ databases">
        <authorList>
            <person name="Nowell W R."/>
        </authorList>
    </citation>
    <scope>NUCLEOTIDE SEQUENCE</scope>
</reference>
<sequence>LVDHDDIKNELVKNHDALPTIIKTSIAKVDDPAPMQILYSMSFNQEALDGLKDDKDFLEHVKEQEKSDNQDVQIAAKGIYSTISLKN</sequence>
<dbReference type="AlphaFoldDB" id="A0A815ZE29"/>
<organism evidence="1 3">
    <name type="scientific">Didymodactylos carnosus</name>
    <dbReference type="NCBI Taxonomy" id="1234261"/>
    <lineage>
        <taxon>Eukaryota</taxon>
        <taxon>Metazoa</taxon>
        <taxon>Spiralia</taxon>
        <taxon>Gnathifera</taxon>
        <taxon>Rotifera</taxon>
        <taxon>Eurotatoria</taxon>
        <taxon>Bdelloidea</taxon>
        <taxon>Philodinida</taxon>
        <taxon>Philodinidae</taxon>
        <taxon>Didymodactylos</taxon>
    </lineage>
</organism>
<dbReference type="Proteomes" id="UP000681722">
    <property type="component" value="Unassembled WGS sequence"/>
</dbReference>
<protein>
    <submittedName>
        <fullName evidence="1">Uncharacterized protein</fullName>
    </submittedName>
</protein>
<evidence type="ECO:0000313" key="1">
    <source>
        <dbReference type="EMBL" id="CAF1583632.1"/>
    </source>
</evidence>
<dbReference type="EMBL" id="CAJOBC010098123">
    <property type="protein sequence ID" value="CAF4452099.1"/>
    <property type="molecule type" value="Genomic_DNA"/>
</dbReference>
<evidence type="ECO:0000313" key="2">
    <source>
        <dbReference type="EMBL" id="CAF4452099.1"/>
    </source>
</evidence>
<dbReference type="Proteomes" id="UP000663829">
    <property type="component" value="Unassembled WGS sequence"/>
</dbReference>
<keyword evidence="3" id="KW-1185">Reference proteome</keyword>
<comment type="caution">
    <text evidence="1">The sequence shown here is derived from an EMBL/GenBank/DDBJ whole genome shotgun (WGS) entry which is preliminary data.</text>
</comment>
<proteinExistence type="predicted"/>
<gene>
    <name evidence="1" type="ORF">GPM918_LOCUS41262</name>
    <name evidence="2" type="ORF">SRO942_LOCUS42298</name>
</gene>
<dbReference type="EMBL" id="CAJNOQ010032111">
    <property type="protein sequence ID" value="CAF1583632.1"/>
    <property type="molecule type" value="Genomic_DNA"/>
</dbReference>